<feature type="transmembrane region" description="Helical" evidence="15">
    <location>
        <begin position="6"/>
        <end position="27"/>
    </location>
</feature>
<sequence>MALVTGSVLIDILLALISALCLLYWYITNNDDYWDKRGVTNIKKGTFLGTILGKQSQADAVKEIYNQFPDERYVGLFQFKKPVLMVRDPTLINKVLVKDFTHFQDRSAPTLKKDLFSRNLLGLKGSVWRTLRRKLTPTFTTGKLRGMFEQISKSSENLVTKIDEVSSGKNDDVDPSNVLFEFTLDVIASCAFGVQFQPDSPDFKKFKSIVEKLFSGSPLRFLKFTFVTLAPKIADYFNITVSPSELYDYFMNMTRANMKYRKENNIHRNDYFELLLSLKEQEEKGEITPHVATSVHEDDAIIDQMNYTEEDEKSIDTSEKWFTDESIASNTVIFLTGGSETVSRTICFVLFELSRHLEIQQKVQQEVDSVLSKHGELSFEALRDMPYLDQVIQEAQRIYPVLPMLSRECVKPYKVPDSDLIIEKGTVMLIPVIGLHKDDKYYPDPAQFNPERFKGNNFKPNSTFLPFGDGPRICIAMRFAVMEVKACVAKIMSQYTVKLSKKTQVPLQFEVRSFLLVVKGGMFLSIEKRSPKHMLS</sequence>
<dbReference type="GO" id="GO:0004497">
    <property type="term" value="F:monooxygenase activity"/>
    <property type="evidence" value="ECO:0007669"/>
    <property type="project" value="UniProtKB-KW"/>
</dbReference>
<protein>
    <recommendedName>
        <fullName evidence="17">Cytochrome P450</fullName>
    </recommendedName>
</protein>
<evidence type="ECO:0000256" key="4">
    <source>
        <dbReference type="ARBA" id="ARBA00010617"/>
    </source>
</evidence>
<comment type="similarity">
    <text evidence="4 14">Belongs to the cytochrome P450 family.</text>
</comment>
<evidence type="ECO:0000256" key="2">
    <source>
        <dbReference type="ARBA" id="ARBA00004174"/>
    </source>
</evidence>
<dbReference type="GO" id="GO:0005789">
    <property type="term" value="C:endoplasmic reticulum membrane"/>
    <property type="evidence" value="ECO:0007669"/>
    <property type="project" value="UniProtKB-SubCell"/>
</dbReference>
<keyword evidence="8" id="KW-0492">Microsome</keyword>
<dbReference type="PRINTS" id="PR00385">
    <property type="entry name" value="P450"/>
</dbReference>
<evidence type="ECO:0000256" key="9">
    <source>
        <dbReference type="ARBA" id="ARBA00023002"/>
    </source>
</evidence>
<evidence type="ECO:0000256" key="11">
    <source>
        <dbReference type="ARBA" id="ARBA00023033"/>
    </source>
</evidence>
<dbReference type="EMBL" id="GECU01002648">
    <property type="protein sequence ID" value="JAT05059.1"/>
    <property type="molecule type" value="Transcribed_RNA"/>
</dbReference>
<accession>A0A1B6K0V8</accession>
<dbReference type="Gene3D" id="1.10.630.10">
    <property type="entry name" value="Cytochrome P450"/>
    <property type="match status" value="1"/>
</dbReference>
<dbReference type="InterPro" id="IPR002401">
    <property type="entry name" value="Cyt_P450_E_grp-I"/>
</dbReference>
<evidence type="ECO:0000256" key="8">
    <source>
        <dbReference type="ARBA" id="ARBA00022848"/>
    </source>
</evidence>
<dbReference type="PRINTS" id="PR00463">
    <property type="entry name" value="EP450I"/>
</dbReference>
<evidence type="ECO:0000256" key="15">
    <source>
        <dbReference type="SAM" id="Phobius"/>
    </source>
</evidence>
<evidence type="ECO:0000256" key="13">
    <source>
        <dbReference type="PIRSR" id="PIRSR602401-1"/>
    </source>
</evidence>
<evidence type="ECO:0000256" key="12">
    <source>
        <dbReference type="ARBA" id="ARBA00023136"/>
    </source>
</evidence>
<dbReference type="PROSITE" id="PS00086">
    <property type="entry name" value="CYTOCHROME_P450"/>
    <property type="match status" value="1"/>
</dbReference>
<dbReference type="SUPFAM" id="SSF48264">
    <property type="entry name" value="Cytochrome P450"/>
    <property type="match status" value="1"/>
</dbReference>
<dbReference type="InterPro" id="IPR050476">
    <property type="entry name" value="Insect_CytP450_Detox"/>
</dbReference>
<evidence type="ECO:0000256" key="5">
    <source>
        <dbReference type="ARBA" id="ARBA00022617"/>
    </source>
</evidence>
<dbReference type="Pfam" id="PF00067">
    <property type="entry name" value="p450"/>
    <property type="match status" value="1"/>
</dbReference>
<proteinExistence type="inferred from homology"/>
<evidence type="ECO:0000256" key="10">
    <source>
        <dbReference type="ARBA" id="ARBA00023004"/>
    </source>
</evidence>
<keyword evidence="11 14" id="KW-0503">Monooxygenase</keyword>
<name>A0A1B6K0V8_9HEMI</name>
<dbReference type="InterPro" id="IPR001128">
    <property type="entry name" value="Cyt_P450"/>
</dbReference>
<feature type="binding site" description="axial binding residue" evidence="13">
    <location>
        <position position="474"/>
    </location>
    <ligand>
        <name>heme</name>
        <dbReference type="ChEBI" id="CHEBI:30413"/>
    </ligand>
    <ligandPart>
        <name>Fe</name>
        <dbReference type="ChEBI" id="CHEBI:18248"/>
    </ligandPart>
</feature>
<dbReference type="GO" id="GO:0016705">
    <property type="term" value="F:oxidoreductase activity, acting on paired donors, with incorporation or reduction of molecular oxygen"/>
    <property type="evidence" value="ECO:0007669"/>
    <property type="project" value="InterPro"/>
</dbReference>
<keyword evidence="7" id="KW-0256">Endoplasmic reticulum</keyword>
<evidence type="ECO:0000256" key="6">
    <source>
        <dbReference type="ARBA" id="ARBA00022723"/>
    </source>
</evidence>
<dbReference type="FunFam" id="1.10.630.10:FF:000042">
    <property type="entry name" value="Cytochrome P450"/>
    <property type="match status" value="1"/>
</dbReference>
<dbReference type="CDD" id="cd11056">
    <property type="entry name" value="CYP6-like"/>
    <property type="match status" value="1"/>
</dbReference>
<evidence type="ECO:0000256" key="3">
    <source>
        <dbReference type="ARBA" id="ARBA00004406"/>
    </source>
</evidence>
<keyword evidence="5 13" id="KW-0349">Heme</keyword>
<keyword evidence="12 15" id="KW-0472">Membrane</keyword>
<evidence type="ECO:0000256" key="7">
    <source>
        <dbReference type="ARBA" id="ARBA00022824"/>
    </source>
</evidence>
<comment type="subcellular location">
    <subcellularLocation>
        <location evidence="3">Endoplasmic reticulum membrane</location>
        <topology evidence="3">Peripheral membrane protein</topology>
    </subcellularLocation>
    <subcellularLocation>
        <location evidence="2">Microsome membrane</location>
        <topology evidence="2">Peripheral membrane protein</topology>
    </subcellularLocation>
</comment>
<keyword evidence="10 13" id="KW-0408">Iron</keyword>
<keyword evidence="15" id="KW-0812">Transmembrane</keyword>
<dbReference type="InterPro" id="IPR017972">
    <property type="entry name" value="Cyt_P450_CS"/>
</dbReference>
<comment type="cofactor">
    <cofactor evidence="1 13">
        <name>heme</name>
        <dbReference type="ChEBI" id="CHEBI:30413"/>
    </cofactor>
</comment>
<gene>
    <name evidence="16" type="ORF">g.33535</name>
</gene>
<keyword evidence="6 13" id="KW-0479">Metal-binding</keyword>
<dbReference type="GO" id="GO:0005506">
    <property type="term" value="F:iron ion binding"/>
    <property type="evidence" value="ECO:0007669"/>
    <property type="project" value="InterPro"/>
</dbReference>
<evidence type="ECO:0008006" key="17">
    <source>
        <dbReference type="Google" id="ProtNLM"/>
    </source>
</evidence>
<dbReference type="PANTHER" id="PTHR24292:SF100">
    <property type="entry name" value="CYTOCHROME P450 6A16, ISOFORM B-RELATED"/>
    <property type="match status" value="1"/>
</dbReference>
<keyword evidence="9 14" id="KW-0560">Oxidoreductase</keyword>
<dbReference type="GO" id="GO:0020037">
    <property type="term" value="F:heme binding"/>
    <property type="evidence" value="ECO:0007669"/>
    <property type="project" value="InterPro"/>
</dbReference>
<dbReference type="AlphaFoldDB" id="A0A1B6K0V8"/>
<evidence type="ECO:0000256" key="1">
    <source>
        <dbReference type="ARBA" id="ARBA00001971"/>
    </source>
</evidence>
<reference evidence="16" key="1">
    <citation type="submission" date="2015-11" db="EMBL/GenBank/DDBJ databases">
        <title>De novo transcriptome assembly of four potential Pierce s Disease insect vectors from Arizona vineyards.</title>
        <authorList>
            <person name="Tassone E.E."/>
        </authorList>
    </citation>
    <scope>NUCLEOTIDE SEQUENCE</scope>
</reference>
<dbReference type="InterPro" id="IPR036396">
    <property type="entry name" value="Cyt_P450_sf"/>
</dbReference>
<dbReference type="PANTHER" id="PTHR24292">
    <property type="entry name" value="CYTOCHROME P450"/>
    <property type="match status" value="1"/>
</dbReference>
<evidence type="ECO:0000256" key="14">
    <source>
        <dbReference type="RuleBase" id="RU000461"/>
    </source>
</evidence>
<evidence type="ECO:0000313" key="16">
    <source>
        <dbReference type="EMBL" id="JAT05059.1"/>
    </source>
</evidence>
<keyword evidence="15" id="KW-1133">Transmembrane helix</keyword>
<organism evidence="16">
    <name type="scientific">Homalodisca liturata</name>
    <dbReference type="NCBI Taxonomy" id="320908"/>
    <lineage>
        <taxon>Eukaryota</taxon>
        <taxon>Metazoa</taxon>
        <taxon>Ecdysozoa</taxon>
        <taxon>Arthropoda</taxon>
        <taxon>Hexapoda</taxon>
        <taxon>Insecta</taxon>
        <taxon>Pterygota</taxon>
        <taxon>Neoptera</taxon>
        <taxon>Paraneoptera</taxon>
        <taxon>Hemiptera</taxon>
        <taxon>Auchenorrhyncha</taxon>
        <taxon>Membracoidea</taxon>
        <taxon>Cicadellidae</taxon>
        <taxon>Cicadellinae</taxon>
        <taxon>Proconiini</taxon>
        <taxon>Homalodisca</taxon>
    </lineage>
</organism>